<comment type="caution">
    <text evidence="2">The sequence shown here is derived from an EMBL/GenBank/DDBJ whole genome shotgun (WGS) entry which is preliminary data.</text>
</comment>
<accession>A0A4Z2G5U9</accession>
<proteinExistence type="predicted"/>
<organism evidence="2 3">
    <name type="scientific">Liparis tanakae</name>
    <name type="common">Tanaka's snailfish</name>
    <dbReference type="NCBI Taxonomy" id="230148"/>
    <lineage>
        <taxon>Eukaryota</taxon>
        <taxon>Metazoa</taxon>
        <taxon>Chordata</taxon>
        <taxon>Craniata</taxon>
        <taxon>Vertebrata</taxon>
        <taxon>Euteleostomi</taxon>
        <taxon>Actinopterygii</taxon>
        <taxon>Neopterygii</taxon>
        <taxon>Teleostei</taxon>
        <taxon>Neoteleostei</taxon>
        <taxon>Acanthomorphata</taxon>
        <taxon>Eupercaria</taxon>
        <taxon>Perciformes</taxon>
        <taxon>Cottioidei</taxon>
        <taxon>Cottales</taxon>
        <taxon>Liparidae</taxon>
        <taxon>Liparis</taxon>
    </lineage>
</organism>
<feature type="compositionally biased region" description="Basic and acidic residues" evidence="1">
    <location>
        <begin position="108"/>
        <end position="119"/>
    </location>
</feature>
<protein>
    <submittedName>
        <fullName evidence="2">Uncharacterized protein</fullName>
    </submittedName>
</protein>
<keyword evidence="3" id="KW-1185">Reference proteome</keyword>
<feature type="compositionally biased region" description="Polar residues" evidence="1">
    <location>
        <begin position="93"/>
        <end position="102"/>
    </location>
</feature>
<gene>
    <name evidence="2" type="ORF">EYF80_041298</name>
</gene>
<feature type="region of interest" description="Disordered" evidence="1">
    <location>
        <begin position="70"/>
        <end position="145"/>
    </location>
</feature>
<sequence length="145" mass="15912">MVRYGMARYGMVRYDMARYGKKQKRRGLQRGSGEAVVVVPVTAALCNRPTVQQYASYRINQSVQRLLTSSTETGNTTRLGATERNTLVHRDNNNNITGQSVNAEEPVEELHSQHIGGKEMKRKMSLQQSAATRRPGDSGASGGGA</sequence>
<dbReference type="AlphaFoldDB" id="A0A4Z2G5U9"/>
<dbReference type="EMBL" id="SRLO01000694">
    <property type="protein sequence ID" value="TNN48510.1"/>
    <property type="molecule type" value="Genomic_DNA"/>
</dbReference>
<evidence type="ECO:0000313" key="3">
    <source>
        <dbReference type="Proteomes" id="UP000314294"/>
    </source>
</evidence>
<evidence type="ECO:0000256" key="1">
    <source>
        <dbReference type="SAM" id="MobiDB-lite"/>
    </source>
</evidence>
<evidence type="ECO:0000313" key="2">
    <source>
        <dbReference type="EMBL" id="TNN48510.1"/>
    </source>
</evidence>
<reference evidence="2 3" key="1">
    <citation type="submission" date="2019-03" db="EMBL/GenBank/DDBJ databases">
        <title>First draft genome of Liparis tanakae, snailfish: a comprehensive survey of snailfish specific genes.</title>
        <authorList>
            <person name="Kim W."/>
            <person name="Song I."/>
            <person name="Jeong J.-H."/>
            <person name="Kim D."/>
            <person name="Kim S."/>
            <person name="Ryu S."/>
            <person name="Song J.Y."/>
            <person name="Lee S.K."/>
        </authorList>
    </citation>
    <scope>NUCLEOTIDE SEQUENCE [LARGE SCALE GENOMIC DNA]</scope>
    <source>
        <tissue evidence="2">Muscle</tissue>
    </source>
</reference>
<feature type="compositionally biased region" description="Polar residues" evidence="1">
    <location>
        <begin position="70"/>
        <end position="85"/>
    </location>
</feature>
<name>A0A4Z2G5U9_9TELE</name>
<dbReference type="Proteomes" id="UP000314294">
    <property type="component" value="Unassembled WGS sequence"/>
</dbReference>